<dbReference type="InterPro" id="IPR046520">
    <property type="entry name" value="DUF6697"/>
</dbReference>
<keyword evidence="3" id="KW-1185">Reference proteome</keyword>
<evidence type="ECO:0000259" key="1">
    <source>
        <dbReference type="Pfam" id="PF20411"/>
    </source>
</evidence>
<reference evidence="3" key="2">
    <citation type="submission" date="2015-01" db="EMBL/GenBank/DDBJ databases">
        <title>Evolutionary Origins and Diversification of the Mycorrhizal Mutualists.</title>
        <authorList>
            <consortium name="DOE Joint Genome Institute"/>
            <consortium name="Mycorrhizal Genomics Consortium"/>
            <person name="Kohler A."/>
            <person name="Kuo A."/>
            <person name="Nagy L.G."/>
            <person name="Floudas D."/>
            <person name="Copeland A."/>
            <person name="Barry K.W."/>
            <person name="Cichocki N."/>
            <person name="Veneault-Fourrey C."/>
            <person name="LaButti K."/>
            <person name="Lindquist E.A."/>
            <person name="Lipzen A."/>
            <person name="Lundell T."/>
            <person name="Morin E."/>
            <person name="Murat C."/>
            <person name="Riley R."/>
            <person name="Ohm R."/>
            <person name="Sun H."/>
            <person name="Tunlid A."/>
            <person name="Henrissat B."/>
            <person name="Grigoriev I.V."/>
            <person name="Hibbett D.S."/>
            <person name="Martin F."/>
        </authorList>
    </citation>
    <scope>NUCLEOTIDE SEQUENCE [LARGE SCALE GENOMIC DNA]</scope>
    <source>
        <strain evidence="3">Foug A</strain>
    </source>
</reference>
<evidence type="ECO:0000313" key="2">
    <source>
        <dbReference type="EMBL" id="KIM63747.1"/>
    </source>
</evidence>
<dbReference type="HOGENOM" id="CLU_032738_0_0_1"/>
<dbReference type="Proteomes" id="UP000053989">
    <property type="component" value="Unassembled WGS sequence"/>
</dbReference>
<dbReference type="OrthoDB" id="3219211at2759"/>
<gene>
    <name evidence="2" type="ORF">SCLCIDRAFT_116701</name>
</gene>
<protein>
    <recommendedName>
        <fullName evidence="1">DUF6697 domain-containing protein</fullName>
    </recommendedName>
</protein>
<reference evidence="2 3" key="1">
    <citation type="submission" date="2014-04" db="EMBL/GenBank/DDBJ databases">
        <authorList>
            <consortium name="DOE Joint Genome Institute"/>
            <person name="Kuo A."/>
            <person name="Kohler A."/>
            <person name="Nagy L.G."/>
            <person name="Floudas D."/>
            <person name="Copeland A."/>
            <person name="Barry K.W."/>
            <person name="Cichocki N."/>
            <person name="Veneault-Fourrey C."/>
            <person name="LaButti K."/>
            <person name="Lindquist E.A."/>
            <person name="Lipzen A."/>
            <person name="Lundell T."/>
            <person name="Morin E."/>
            <person name="Murat C."/>
            <person name="Sun H."/>
            <person name="Tunlid A."/>
            <person name="Henrissat B."/>
            <person name="Grigoriev I.V."/>
            <person name="Hibbett D.S."/>
            <person name="Martin F."/>
            <person name="Nordberg H.P."/>
            <person name="Cantor M.N."/>
            <person name="Hua S.X."/>
        </authorList>
    </citation>
    <scope>NUCLEOTIDE SEQUENCE [LARGE SCALE GENOMIC DNA]</scope>
    <source>
        <strain evidence="2 3">Foug A</strain>
    </source>
</reference>
<sequence>MLSGICGQANIPVSLSFHTQWTCLQFDAALAIAAHPRRHSLHSQQTYKRCVYYTRSSHHPYAGTQRQDPVAVADTAIAVQIEKQRVAEALAARDNVIDRLKYACTSVQQKEATILRLQRELEALRRSSTPRILTPSASPGADIRLCSEFADLSSPALSLVEPANKTIAARQAILAALPLPSDIPEDSIEPIVLPASCTLHDFLRNTTGSLKDALKNYRVLAQPTTYWCPEREEHGYLLTPVFKCSTNPRVITAHRWVAVDVIGHMKEPTECFYNRDGKWYYAGIYRAFRMDDLTTQEWASLSTETTQALVKETLAARKNVSPQNHYETSQLYAVGALRVACIGLQCVGFSDVVYHGVLEQARYVQWAQSAGRQVALPTARQDTPSDDVKPAAN</sequence>
<dbReference type="AlphaFoldDB" id="A0A0C3AFP0"/>
<dbReference type="EMBL" id="KN822032">
    <property type="protein sequence ID" value="KIM63747.1"/>
    <property type="molecule type" value="Genomic_DNA"/>
</dbReference>
<proteinExistence type="predicted"/>
<dbReference type="Pfam" id="PF20411">
    <property type="entry name" value="DUF6697"/>
    <property type="match status" value="1"/>
</dbReference>
<accession>A0A0C3AFP0</accession>
<name>A0A0C3AFP0_9AGAM</name>
<dbReference type="InParanoid" id="A0A0C3AFP0"/>
<feature type="domain" description="DUF6697" evidence="1">
    <location>
        <begin position="205"/>
        <end position="359"/>
    </location>
</feature>
<organism evidence="2 3">
    <name type="scientific">Scleroderma citrinum Foug A</name>
    <dbReference type="NCBI Taxonomy" id="1036808"/>
    <lineage>
        <taxon>Eukaryota</taxon>
        <taxon>Fungi</taxon>
        <taxon>Dikarya</taxon>
        <taxon>Basidiomycota</taxon>
        <taxon>Agaricomycotina</taxon>
        <taxon>Agaricomycetes</taxon>
        <taxon>Agaricomycetidae</taxon>
        <taxon>Boletales</taxon>
        <taxon>Sclerodermatineae</taxon>
        <taxon>Sclerodermataceae</taxon>
        <taxon>Scleroderma</taxon>
    </lineage>
</organism>
<evidence type="ECO:0000313" key="3">
    <source>
        <dbReference type="Proteomes" id="UP000053989"/>
    </source>
</evidence>